<evidence type="ECO:0000256" key="7">
    <source>
        <dbReference type="SAM" id="MobiDB-lite"/>
    </source>
</evidence>
<dbReference type="PANTHER" id="PTHR43840">
    <property type="entry name" value="MITOCHONDRIAL METAL TRANSPORTER 1-RELATED"/>
    <property type="match status" value="1"/>
</dbReference>
<evidence type="ECO:0000256" key="1">
    <source>
        <dbReference type="ARBA" id="ARBA00004141"/>
    </source>
</evidence>
<dbReference type="Gene3D" id="1.20.1510.10">
    <property type="entry name" value="Cation efflux protein transmembrane domain"/>
    <property type="match status" value="1"/>
</dbReference>
<evidence type="ECO:0000256" key="4">
    <source>
        <dbReference type="ARBA" id="ARBA00022692"/>
    </source>
</evidence>
<dbReference type="GO" id="GO:0006882">
    <property type="term" value="P:intracellular zinc ion homeostasis"/>
    <property type="evidence" value="ECO:0007669"/>
    <property type="project" value="TreeGrafter"/>
</dbReference>
<keyword evidence="4 8" id="KW-0812">Transmembrane</keyword>
<feature type="domain" description="Cation efflux protein transmembrane" evidence="9">
    <location>
        <begin position="10"/>
        <end position="204"/>
    </location>
</feature>
<evidence type="ECO:0000259" key="9">
    <source>
        <dbReference type="Pfam" id="PF01545"/>
    </source>
</evidence>
<evidence type="ECO:0000259" key="10">
    <source>
        <dbReference type="Pfam" id="PF16916"/>
    </source>
</evidence>
<evidence type="ECO:0000256" key="6">
    <source>
        <dbReference type="ARBA" id="ARBA00023136"/>
    </source>
</evidence>
<sequence length="317" mass="33240">MGSDKLGRLLWLSVAAAVATIALKTTAWALTGSVGLLSDAAESVVNLVAALIAVGALRWSSMPADDEHAYGHTKAEYFSAGAEGIMIFIASVTIVVAAVGRLLSPQPVEDVGLGLAVSAVASLINLAVGLLLVRAGRANRSIVLEADGKHLLTDVWTSVGVITAVAVVALTGWQVLDPLIALAVAANIAFTGGKLVRRSGSGLMDRALPDDDLRLIDQALRPFREDGIVFHALRTRRAASRSFVSLHVLVPGTWTVFHGHRTATEVETAIRETLPHASVFTHLEAIEDPLSYQDTGLDPDPSAPLHTAPPTTTDPPA</sequence>
<comment type="subcellular location">
    <subcellularLocation>
        <location evidence="1">Membrane</location>
        <topology evidence="1">Multi-pass membrane protein</topology>
    </subcellularLocation>
</comment>
<accession>A0A3N1D609</accession>
<keyword evidence="3" id="KW-0813">Transport</keyword>
<dbReference type="RefSeq" id="WP_123668150.1">
    <property type="nucleotide sequence ID" value="NZ_RJKE01000001.1"/>
</dbReference>
<feature type="region of interest" description="Disordered" evidence="7">
    <location>
        <begin position="291"/>
        <end position="317"/>
    </location>
</feature>
<dbReference type="PANTHER" id="PTHR43840:SF15">
    <property type="entry name" value="MITOCHONDRIAL METAL TRANSPORTER 1-RELATED"/>
    <property type="match status" value="1"/>
</dbReference>
<dbReference type="InterPro" id="IPR058533">
    <property type="entry name" value="Cation_efflux_TM"/>
</dbReference>
<dbReference type="InterPro" id="IPR027469">
    <property type="entry name" value="Cation_efflux_TMD_sf"/>
</dbReference>
<proteinExistence type="inferred from homology"/>
<reference evidence="11 12" key="1">
    <citation type="submission" date="2018-11" db="EMBL/GenBank/DDBJ databases">
        <title>Sequencing the genomes of 1000 actinobacteria strains.</title>
        <authorList>
            <person name="Klenk H.-P."/>
        </authorList>
    </citation>
    <scope>NUCLEOTIDE SEQUENCE [LARGE SCALE GENOMIC DNA]</scope>
    <source>
        <strain evidence="11 12">DSM 44254</strain>
    </source>
</reference>
<keyword evidence="12" id="KW-1185">Reference proteome</keyword>
<dbReference type="AlphaFoldDB" id="A0A3N1D609"/>
<dbReference type="GO" id="GO:0005886">
    <property type="term" value="C:plasma membrane"/>
    <property type="evidence" value="ECO:0007669"/>
    <property type="project" value="TreeGrafter"/>
</dbReference>
<evidence type="ECO:0000256" key="3">
    <source>
        <dbReference type="ARBA" id="ARBA00022448"/>
    </source>
</evidence>
<dbReference type="InterPro" id="IPR050291">
    <property type="entry name" value="CDF_Transporter"/>
</dbReference>
<evidence type="ECO:0000256" key="8">
    <source>
        <dbReference type="SAM" id="Phobius"/>
    </source>
</evidence>
<dbReference type="Gene3D" id="3.30.70.1350">
    <property type="entry name" value="Cation efflux protein, cytoplasmic domain"/>
    <property type="match status" value="1"/>
</dbReference>
<dbReference type="NCBIfam" id="TIGR01297">
    <property type="entry name" value="CDF"/>
    <property type="match status" value="1"/>
</dbReference>
<keyword evidence="5 8" id="KW-1133">Transmembrane helix</keyword>
<dbReference type="InterPro" id="IPR036837">
    <property type="entry name" value="Cation_efflux_CTD_sf"/>
</dbReference>
<keyword evidence="6 8" id="KW-0472">Membrane</keyword>
<dbReference type="SUPFAM" id="SSF160240">
    <property type="entry name" value="Cation efflux protein cytoplasmic domain-like"/>
    <property type="match status" value="1"/>
</dbReference>
<organism evidence="11 12">
    <name type="scientific">Actinocorallia herbida</name>
    <dbReference type="NCBI Taxonomy" id="58109"/>
    <lineage>
        <taxon>Bacteria</taxon>
        <taxon>Bacillati</taxon>
        <taxon>Actinomycetota</taxon>
        <taxon>Actinomycetes</taxon>
        <taxon>Streptosporangiales</taxon>
        <taxon>Thermomonosporaceae</taxon>
        <taxon>Actinocorallia</taxon>
    </lineage>
</organism>
<dbReference type="OrthoDB" id="9813655at2"/>
<evidence type="ECO:0000256" key="5">
    <source>
        <dbReference type="ARBA" id="ARBA00022989"/>
    </source>
</evidence>
<comment type="caution">
    <text evidence="11">The sequence shown here is derived from an EMBL/GenBank/DDBJ whole genome shotgun (WGS) entry which is preliminary data.</text>
</comment>
<dbReference type="GO" id="GO:0015086">
    <property type="term" value="F:cadmium ion transmembrane transporter activity"/>
    <property type="evidence" value="ECO:0007669"/>
    <property type="project" value="TreeGrafter"/>
</dbReference>
<dbReference type="InterPro" id="IPR027470">
    <property type="entry name" value="Cation_efflux_CTD"/>
</dbReference>
<name>A0A3N1D609_9ACTN</name>
<comment type="similarity">
    <text evidence="2">Belongs to the cation diffusion facilitator (CDF) transporter (TC 2.A.4) family.</text>
</comment>
<dbReference type="EMBL" id="RJKE01000001">
    <property type="protein sequence ID" value="ROO88982.1"/>
    <property type="molecule type" value="Genomic_DNA"/>
</dbReference>
<feature type="transmembrane region" description="Helical" evidence="8">
    <location>
        <begin position="39"/>
        <end position="57"/>
    </location>
</feature>
<dbReference type="SUPFAM" id="SSF161111">
    <property type="entry name" value="Cation efflux protein transmembrane domain-like"/>
    <property type="match status" value="1"/>
</dbReference>
<dbReference type="Proteomes" id="UP000272400">
    <property type="component" value="Unassembled WGS sequence"/>
</dbReference>
<evidence type="ECO:0000313" key="12">
    <source>
        <dbReference type="Proteomes" id="UP000272400"/>
    </source>
</evidence>
<dbReference type="GO" id="GO:0015341">
    <property type="term" value="F:zinc efflux antiporter activity"/>
    <property type="evidence" value="ECO:0007669"/>
    <property type="project" value="TreeGrafter"/>
</dbReference>
<evidence type="ECO:0000313" key="11">
    <source>
        <dbReference type="EMBL" id="ROO88982.1"/>
    </source>
</evidence>
<dbReference type="Pfam" id="PF01545">
    <property type="entry name" value="Cation_efflux"/>
    <property type="match status" value="1"/>
</dbReference>
<feature type="transmembrane region" description="Helical" evidence="8">
    <location>
        <begin position="77"/>
        <end position="99"/>
    </location>
</feature>
<feature type="transmembrane region" description="Helical" evidence="8">
    <location>
        <begin position="154"/>
        <end position="173"/>
    </location>
</feature>
<gene>
    <name evidence="11" type="ORF">EDD29_6669</name>
</gene>
<dbReference type="GO" id="GO:0015093">
    <property type="term" value="F:ferrous iron transmembrane transporter activity"/>
    <property type="evidence" value="ECO:0007669"/>
    <property type="project" value="TreeGrafter"/>
</dbReference>
<protein>
    <submittedName>
        <fullName evidence="11">Cation diffusion facilitator family transporter</fullName>
    </submittedName>
</protein>
<dbReference type="InterPro" id="IPR002524">
    <property type="entry name" value="Cation_efflux"/>
</dbReference>
<evidence type="ECO:0000256" key="2">
    <source>
        <dbReference type="ARBA" id="ARBA00008114"/>
    </source>
</evidence>
<dbReference type="Pfam" id="PF16916">
    <property type="entry name" value="ZT_dimer"/>
    <property type="match status" value="1"/>
</dbReference>
<feature type="transmembrane region" description="Helical" evidence="8">
    <location>
        <begin position="111"/>
        <end position="133"/>
    </location>
</feature>
<feature type="transmembrane region" description="Helical" evidence="8">
    <location>
        <begin position="179"/>
        <end position="196"/>
    </location>
</feature>
<feature type="domain" description="Cation efflux protein cytoplasmic" evidence="10">
    <location>
        <begin position="208"/>
        <end position="284"/>
    </location>
</feature>